<dbReference type="InterPro" id="IPR011990">
    <property type="entry name" value="TPR-like_helical_dom_sf"/>
</dbReference>
<sequence>SGYARGVAARQPLVLPAEIVYWFGKKYGRSLFPSEESASENQGAVTPPCLPCTPPAAISAADKGRPKGQQVMVQDRKRGCSLFLCWQCNQHKEQSEYYSCCMQQGNLKCRECFLLRPNEPTGEHYVEEAYTCTAVYMAHTALHLLAERVLEEDPRSAEQAPAGEADGKAEEAAAPIPVLDVTEVLGRAERAQPTEAIRLLNYALLLVGPDGLEPDPEMTAQVQLLRGNVQLAAGDTKEAIVDYLAACSHCPEARRALKRALALQQRAAPKPWGESCVPLLSIPRQLWPWMCRLVHQLVTVWSQVTPPPGGH</sequence>
<reference evidence="2 3" key="1">
    <citation type="journal article" date="2015" name="Genome Biol. Evol.">
        <title>Comparative Genomics of a Bacterivorous Green Alga Reveals Evolutionary Causalities and Consequences of Phago-Mixotrophic Mode of Nutrition.</title>
        <authorList>
            <person name="Burns J.A."/>
            <person name="Paasch A."/>
            <person name="Narechania A."/>
            <person name="Kim E."/>
        </authorList>
    </citation>
    <scope>NUCLEOTIDE SEQUENCE [LARGE SCALE GENOMIC DNA]</scope>
    <source>
        <strain evidence="2 3">PLY_AMNH</strain>
    </source>
</reference>
<evidence type="ECO:0000256" key="1">
    <source>
        <dbReference type="SAM" id="MobiDB-lite"/>
    </source>
</evidence>
<proteinExistence type="predicted"/>
<keyword evidence="3" id="KW-1185">Reference proteome</keyword>
<protein>
    <submittedName>
        <fullName evidence="2">Uncharacterized protein</fullName>
    </submittedName>
</protein>
<dbReference type="Proteomes" id="UP001190700">
    <property type="component" value="Unassembled WGS sequence"/>
</dbReference>
<accession>A0AAE0KYU7</accession>
<evidence type="ECO:0000313" key="3">
    <source>
        <dbReference type="Proteomes" id="UP001190700"/>
    </source>
</evidence>
<feature type="non-terminal residue" evidence="2">
    <location>
        <position position="1"/>
    </location>
</feature>
<dbReference type="EMBL" id="LGRX02013698">
    <property type="protein sequence ID" value="KAK3265801.1"/>
    <property type="molecule type" value="Genomic_DNA"/>
</dbReference>
<feature type="region of interest" description="Disordered" evidence="1">
    <location>
        <begin position="152"/>
        <end position="171"/>
    </location>
</feature>
<organism evidence="2 3">
    <name type="scientific">Cymbomonas tetramitiformis</name>
    <dbReference type="NCBI Taxonomy" id="36881"/>
    <lineage>
        <taxon>Eukaryota</taxon>
        <taxon>Viridiplantae</taxon>
        <taxon>Chlorophyta</taxon>
        <taxon>Pyramimonadophyceae</taxon>
        <taxon>Pyramimonadales</taxon>
        <taxon>Pyramimonadaceae</taxon>
        <taxon>Cymbomonas</taxon>
    </lineage>
</organism>
<gene>
    <name evidence="2" type="ORF">CYMTET_25546</name>
</gene>
<dbReference type="SUPFAM" id="SSF48452">
    <property type="entry name" value="TPR-like"/>
    <property type="match status" value="1"/>
</dbReference>
<name>A0AAE0KYU7_9CHLO</name>
<dbReference type="AlphaFoldDB" id="A0AAE0KYU7"/>
<comment type="caution">
    <text evidence="2">The sequence shown here is derived from an EMBL/GenBank/DDBJ whole genome shotgun (WGS) entry which is preliminary data.</text>
</comment>
<evidence type="ECO:0000313" key="2">
    <source>
        <dbReference type="EMBL" id="KAK3265801.1"/>
    </source>
</evidence>